<sequence length="78" mass="7930">MPEQPLHEFLAAAAIDPAVHALRPDYRALLLAADGLEPGGDAGGAVDELVAAAEAHARALLAELGSSVAVRRRLVGAP</sequence>
<evidence type="ECO:0000313" key="1">
    <source>
        <dbReference type="EMBL" id="GAA3710280.1"/>
    </source>
</evidence>
<gene>
    <name evidence="1" type="ORF">GCM10022377_24840</name>
</gene>
<evidence type="ECO:0000313" key="2">
    <source>
        <dbReference type="Proteomes" id="UP001501536"/>
    </source>
</evidence>
<name>A0ABP7DWZ9_9MICC</name>
<comment type="caution">
    <text evidence="1">The sequence shown here is derived from an EMBL/GenBank/DDBJ whole genome shotgun (WGS) entry which is preliminary data.</text>
</comment>
<proteinExistence type="predicted"/>
<dbReference type="RefSeq" id="WP_344885184.1">
    <property type="nucleotide sequence ID" value="NZ_BAABCJ010000006.1"/>
</dbReference>
<dbReference type="Proteomes" id="UP001501536">
    <property type="component" value="Unassembled WGS sequence"/>
</dbReference>
<dbReference type="EMBL" id="BAABCJ010000006">
    <property type="protein sequence ID" value="GAA3710280.1"/>
    <property type="molecule type" value="Genomic_DNA"/>
</dbReference>
<organism evidence="1 2">
    <name type="scientific">Zhihengliuella alba</name>
    <dbReference type="NCBI Taxonomy" id="547018"/>
    <lineage>
        <taxon>Bacteria</taxon>
        <taxon>Bacillati</taxon>
        <taxon>Actinomycetota</taxon>
        <taxon>Actinomycetes</taxon>
        <taxon>Micrococcales</taxon>
        <taxon>Micrococcaceae</taxon>
        <taxon>Zhihengliuella</taxon>
    </lineage>
</organism>
<keyword evidence="2" id="KW-1185">Reference proteome</keyword>
<accession>A0ABP7DWZ9</accession>
<reference evidence="2" key="1">
    <citation type="journal article" date="2019" name="Int. J. Syst. Evol. Microbiol.">
        <title>The Global Catalogue of Microorganisms (GCM) 10K type strain sequencing project: providing services to taxonomists for standard genome sequencing and annotation.</title>
        <authorList>
            <consortium name="The Broad Institute Genomics Platform"/>
            <consortium name="The Broad Institute Genome Sequencing Center for Infectious Disease"/>
            <person name="Wu L."/>
            <person name="Ma J."/>
        </authorList>
    </citation>
    <scope>NUCLEOTIDE SEQUENCE [LARGE SCALE GENOMIC DNA]</scope>
    <source>
        <strain evidence="2">JCM 16961</strain>
    </source>
</reference>
<protein>
    <submittedName>
        <fullName evidence="1">Uncharacterized protein</fullName>
    </submittedName>
</protein>